<gene>
    <name evidence="3" type="ORF">NESM_000390600</name>
</gene>
<feature type="domain" description="SKP1 component dimerisation" evidence="2">
    <location>
        <begin position="301"/>
        <end position="345"/>
    </location>
</feature>
<keyword evidence="4" id="KW-1185">Reference proteome</keyword>
<accession>A0AAW0ENE5</accession>
<feature type="compositionally biased region" description="Pro residues" evidence="1">
    <location>
        <begin position="201"/>
        <end position="210"/>
    </location>
</feature>
<proteinExistence type="predicted"/>
<evidence type="ECO:0000313" key="3">
    <source>
        <dbReference type="EMBL" id="KAK7194711.1"/>
    </source>
</evidence>
<name>A0AAW0ENE5_9TRYP</name>
<dbReference type="InterPro" id="IPR011333">
    <property type="entry name" value="SKP1/BTB/POZ_sf"/>
</dbReference>
<dbReference type="Proteomes" id="UP001430356">
    <property type="component" value="Unassembled WGS sequence"/>
</dbReference>
<reference evidence="3 4" key="1">
    <citation type="journal article" date="2021" name="MBio">
        <title>A New Model Trypanosomatid, Novymonas esmeraldas: Genomic Perception of Its 'Candidatus Pandoraea novymonadis' Endosymbiont.</title>
        <authorList>
            <person name="Zakharova A."/>
            <person name="Saura A."/>
            <person name="Butenko A."/>
            <person name="Podesvova L."/>
            <person name="Warmusova S."/>
            <person name="Kostygov A.Y."/>
            <person name="Nenarokova A."/>
            <person name="Lukes J."/>
            <person name="Opperdoes F.R."/>
            <person name="Yurchenko V."/>
        </authorList>
    </citation>
    <scope>NUCLEOTIDE SEQUENCE [LARGE SCALE GENOMIC DNA]</scope>
    <source>
        <strain evidence="3 4">E262AT.01</strain>
    </source>
</reference>
<dbReference type="Gene3D" id="3.30.710.10">
    <property type="entry name" value="Potassium Channel Kv1.1, Chain A"/>
    <property type="match status" value="1"/>
</dbReference>
<organism evidence="3 4">
    <name type="scientific">Novymonas esmeraldas</name>
    <dbReference type="NCBI Taxonomy" id="1808958"/>
    <lineage>
        <taxon>Eukaryota</taxon>
        <taxon>Discoba</taxon>
        <taxon>Euglenozoa</taxon>
        <taxon>Kinetoplastea</taxon>
        <taxon>Metakinetoplastina</taxon>
        <taxon>Trypanosomatida</taxon>
        <taxon>Trypanosomatidae</taxon>
        <taxon>Novymonas</taxon>
    </lineage>
</organism>
<dbReference type="GO" id="GO:0006511">
    <property type="term" value="P:ubiquitin-dependent protein catabolic process"/>
    <property type="evidence" value="ECO:0007669"/>
    <property type="project" value="InterPro"/>
</dbReference>
<evidence type="ECO:0000259" key="2">
    <source>
        <dbReference type="Pfam" id="PF01466"/>
    </source>
</evidence>
<dbReference type="EMBL" id="JAECZO010000041">
    <property type="protein sequence ID" value="KAK7194711.1"/>
    <property type="molecule type" value="Genomic_DNA"/>
</dbReference>
<evidence type="ECO:0000256" key="1">
    <source>
        <dbReference type="SAM" id="MobiDB-lite"/>
    </source>
</evidence>
<feature type="compositionally biased region" description="Low complexity" evidence="1">
    <location>
        <begin position="159"/>
        <end position="200"/>
    </location>
</feature>
<sequence>MAQRSPTSSVAVSALTHGGQTLILIASDGVRVPVSRAIATEASFVLRDLLDGQDLLPSSHRNGGGGGGDGGLAGDETSSPLLSTAVAVDGAIELDSLFEVAGGTSPVMGSGAHHSPHQRQPYNGATKAAAKGAVPDLMDFFPIAAAADPMSDIFGEAAAAPAPAGQATQASSPSPQLSRPASPPGRATPTTRRPPLAHTPSRPPPLPVPPPAEVEVPFPYFTGDILERVCRHMSYRFRLSSFGTEDGCYRVYVVRTRTIPRPMTLPLVEYLDVRDRSFIADWDELLTVQMVKAATLLNYEELLHLASAKLASYLIDRDLEGVRTLLGVENDFDAVEDAELKKEQAADYIR</sequence>
<feature type="region of interest" description="Disordered" evidence="1">
    <location>
        <begin position="57"/>
        <end position="78"/>
    </location>
</feature>
<evidence type="ECO:0000313" key="4">
    <source>
        <dbReference type="Proteomes" id="UP001430356"/>
    </source>
</evidence>
<protein>
    <submittedName>
        <fullName evidence="3">SKP1-like protein</fullName>
    </submittedName>
</protein>
<feature type="region of interest" description="Disordered" evidence="1">
    <location>
        <begin position="107"/>
        <end position="128"/>
    </location>
</feature>
<comment type="caution">
    <text evidence="3">The sequence shown here is derived from an EMBL/GenBank/DDBJ whole genome shotgun (WGS) entry which is preliminary data.</text>
</comment>
<dbReference type="SUPFAM" id="SSF81382">
    <property type="entry name" value="Skp1 dimerisation domain-like"/>
    <property type="match status" value="1"/>
</dbReference>
<dbReference type="AlphaFoldDB" id="A0AAW0ENE5"/>
<feature type="compositionally biased region" description="Gly residues" evidence="1">
    <location>
        <begin position="62"/>
        <end position="73"/>
    </location>
</feature>
<dbReference type="InterPro" id="IPR016072">
    <property type="entry name" value="Skp1_comp_dimer"/>
</dbReference>
<dbReference type="Pfam" id="PF01466">
    <property type="entry name" value="Skp1"/>
    <property type="match status" value="1"/>
</dbReference>
<dbReference type="InterPro" id="IPR036296">
    <property type="entry name" value="SKP1-like_dim_sf"/>
</dbReference>
<feature type="region of interest" description="Disordered" evidence="1">
    <location>
        <begin position="159"/>
        <end position="210"/>
    </location>
</feature>